<sequence>MAQSLESLRRPRAEASDQSARDQGPHDLWESAGVALEETSERMADLSRHFSDPMSFDTQMAGITERLLDVERAIQRFALLEGSEAELYHHEVTEGFFTTLSELERLLNLIEERKNSGLKGKLSERYALYPNPKMEETMRREDRRQEQHLPAWIISVLAPDYGFDSQYAYADSSISDCAEEEAELDDDYGDILISSSPERLSALEALLAPMILRAAKYLHVDPDDHSGNRHRVMNLLTELKDEWHKRYPLIGRKYGVLLRHAESIILLIESVYYTTGRPESELVEEFDEDFEADEEWTDRPAEVIAQFQETLTDLEDLTFRLRHEHRSHAHALRHEIETELSEARADLDWLSLDLSVQAYDRLERSLMLALLRIEEVINTVDMRRQSQDSGPIVEQWQAL</sequence>
<gene>
    <name evidence="2" type="ORF">COW24_05625</name>
</gene>
<evidence type="ECO:0000256" key="1">
    <source>
        <dbReference type="SAM" id="MobiDB-lite"/>
    </source>
</evidence>
<dbReference type="EMBL" id="PFGC01000058">
    <property type="protein sequence ID" value="PIW36376.1"/>
    <property type="molecule type" value="Genomic_DNA"/>
</dbReference>
<name>A0A2M7H2B5_9BACT</name>
<proteinExistence type="predicted"/>
<protein>
    <submittedName>
        <fullName evidence="2">Uncharacterized protein</fullName>
    </submittedName>
</protein>
<evidence type="ECO:0000313" key="3">
    <source>
        <dbReference type="Proteomes" id="UP000230292"/>
    </source>
</evidence>
<comment type="caution">
    <text evidence="2">The sequence shown here is derived from an EMBL/GenBank/DDBJ whole genome shotgun (WGS) entry which is preliminary data.</text>
</comment>
<accession>A0A2M7H2B5</accession>
<reference evidence="2 3" key="1">
    <citation type="submission" date="2017-09" db="EMBL/GenBank/DDBJ databases">
        <title>Depth-based differentiation of microbial function through sediment-hosted aquifers and enrichment of novel symbionts in the deep terrestrial subsurface.</title>
        <authorList>
            <person name="Probst A.J."/>
            <person name="Ladd B."/>
            <person name="Jarett J.K."/>
            <person name="Geller-Mcgrath D.E."/>
            <person name="Sieber C.M."/>
            <person name="Emerson J.B."/>
            <person name="Anantharaman K."/>
            <person name="Thomas B.C."/>
            <person name="Malmstrom R."/>
            <person name="Stieglmeier M."/>
            <person name="Klingl A."/>
            <person name="Woyke T."/>
            <person name="Ryan C.M."/>
            <person name="Banfield J.F."/>
        </authorList>
    </citation>
    <scope>NUCLEOTIDE SEQUENCE [LARGE SCALE GENOMIC DNA]</scope>
    <source>
        <strain evidence="2">CG15_BIG_FIL_POST_REV_8_21_14_020_45_12</strain>
    </source>
</reference>
<feature type="compositionally biased region" description="Basic and acidic residues" evidence="1">
    <location>
        <begin position="7"/>
        <end position="26"/>
    </location>
</feature>
<feature type="non-terminal residue" evidence="2">
    <location>
        <position position="399"/>
    </location>
</feature>
<evidence type="ECO:0000313" key="2">
    <source>
        <dbReference type="EMBL" id="PIW36376.1"/>
    </source>
</evidence>
<dbReference type="Proteomes" id="UP000230292">
    <property type="component" value="Unassembled WGS sequence"/>
</dbReference>
<feature type="region of interest" description="Disordered" evidence="1">
    <location>
        <begin position="1"/>
        <end position="26"/>
    </location>
</feature>
<organism evidence="2 3">
    <name type="scientific">Candidatus Kerfeldbacteria bacterium CG15_BIG_FIL_POST_REV_8_21_14_020_45_12</name>
    <dbReference type="NCBI Taxonomy" id="2014247"/>
    <lineage>
        <taxon>Bacteria</taxon>
        <taxon>Candidatus Kerfeldiibacteriota</taxon>
    </lineage>
</organism>
<dbReference type="AlphaFoldDB" id="A0A2M7H2B5"/>